<feature type="region of interest" description="Disordered" evidence="1">
    <location>
        <begin position="204"/>
        <end position="231"/>
    </location>
</feature>
<feature type="transmembrane region" description="Helical" evidence="2">
    <location>
        <begin position="91"/>
        <end position="114"/>
    </location>
</feature>
<protein>
    <submittedName>
        <fullName evidence="3">Uncharacterized protein</fullName>
    </submittedName>
</protein>
<keyword evidence="2" id="KW-0472">Membrane</keyword>
<proteinExistence type="predicted"/>
<keyword evidence="2" id="KW-0812">Transmembrane</keyword>
<name>A0ABS2RQ10_9ACTN</name>
<feature type="compositionally biased region" description="Low complexity" evidence="1">
    <location>
        <begin position="213"/>
        <end position="231"/>
    </location>
</feature>
<keyword evidence="2" id="KW-1133">Transmembrane helix</keyword>
<evidence type="ECO:0000256" key="2">
    <source>
        <dbReference type="SAM" id="Phobius"/>
    </source>
</evidence>
<dbReference type="RefSeq" id="WP_204919928.1">
    <property type="nucleotide sequence ID" value="NZ_BAAAQP010000003.1"/>
</dbReference>
<keyword evidence="4" id="KW-1185">Reference proteome</keyword>
<accession>A0ABS2RQ10</accession>
<feature type="transmembrane region" description="Helical" evidence="2">
    <location>
        <begin position="175"/>
        <end position="195"/>
    </location>
</feature>
<organism evidence="3 4">
    <name type="scientific">Microlunatus panaciterrae</name>
    <dbReference type="NCBI Taxonomy" id="400768"/>
    <lineage>
        <taxon>Bacteria</taxon>
        <taxon>Bacillati</taxon>
        <taxon>Actinomycetota</taxon>
        <taxon>Actinomycetes</taxon>
        <taxon>Propionibacteriales</taxon>
        <taxon>Propionibacteriaceae</taxon>
        <taxon>Microlunatus</taxon>
    </lineage>
</organism>
<comment type="caution">
    <text evidence="3">The sequence shown here is derived from an EMBL/GenBank/DDBJ whole genome shotgun (WGS) entry which is preliminary data.</text>
</comment>
<feature type="transmembrane region" description="Helical" evidence="2">
    <location>
        <begin position="121"/>
        <end position="142"/>
    </location>
</feature>
<evidence type="ECO:0000313" key="3">
    <source>
        <dbReference type="EMBL" id="MBM7800572.1"/>
    </source>
</evidence>
<feature type="transmembrane region" description="Helical" evidence="2">
    <location>
        <begin position="23"/>
        <end position="41"/>
    </location>
</feature>
<evidence type="ECO:0000256" key="1">
    <source>
        <dbReference type="SAM" id="MobiDB-lite"/>
    </source>
</evidence>
<reference evidence="3 4" key="1">
    <citation type="submission" date="2021-01" db="EMBL/GenBank/DDBJ databases">
        <title>Sequencing the genomes of 1000 actinobacteria strains.</title>
        <authorList>
            <person name="Klenk H.-P."/>
        </authorList>
    </citation>
    <scope>NUCLEOTIDE SEQUENCE [LARGE SCALE GENOMIC DNA]</scope>
    <source>
        <strain evidence="3 4">DSM 18662</strain>
    </source>
</reference>
<evidence type="ECO:0000313" key="4">
    <source>
        <dbReference type="Proteomes" id="UP000704762"/>
    </source>
</evidence>
<dbReference type="EMBL" id="JAFBCF010000001">
    <property type="protein sequence ID" value="MBM7800572.1"/>
    <property type="molecule type" value="Genomic_DNA"/>
</dbReference>
<sequence length="231" mass="24020">MSEPVGEGAEQSLWQRIWPQTKWLRPSLLGLVLLSFFLPFVTVSCDTPGGFGRVDAGGTTSYSGFDLVFGGEPERSASQLLPPGKGTSDLIGVQPVAVVGLALLLAALVCSLVIRRPELRNVTVAALGVATVVALNISQLLVHLELSRMVAAQLAGRSVPPGARPGDYVRAGQGFALAMTGLGLVVLGEFIVLGLRMRREQELARRQTDTELGGPEAAGPAPGSETAGPAG</sequence>
<gene>
    <name evidence="3" type="ORF">JOE57_003493</name>
</gene>
<dbReference type="Proteomes" id="UP000704762">
    <property type="component" value="Unassembled WGS sequence"/>
</dbReference>